<comment type="caution">
    <text evidence="2">The sequence shown here is derived from an EMBL/GenBank/DDBJ whole genome shotgun (WGS) entry which is preliminary data.</text>
</comment>
<evidence type="ECO:0000313" key="2">
    <source>
        <dbReference type="EMBL" id="MDO1537559.1"/>
    </source>
</evidence>
<dbReference type="CDD" id="cd14845">
    <property type="entry name" value="L-Ala-D-Glu_peptidase_like"/>
    <property type="match status" value="1"/>
</dbReference>
<gene>
    <name evidence="2" type="ORF">Q2T77_35500</name>
</gene>
<feature type="domain" description="D-alanyl-D-alanine carboxypeptidase-like core" evidence="1">
    <location>
        <begin position="59"/>
        <end position="130"/>
    </location>
</feature>
<dbReference type="RefSeq" id="WP_301816006.1">
    <property type="nucleotide sequence ID" value="NZ_JAUJZH010000043.1"/>
</dbReference>
<organism evidence="2 3">
    <name type="scientific">Variovorax ginsengisoli</name>
    <dbReference type="NCBI Taxonomy" id="363844"/>
    <lineage>
        <taxon>Bacteria</taxon>
        <taxon>Pseudomonadati</taxon>
        <taxon>Pseudomonadota</taxon>
        <taxon>Betaproteobacteria</taxon>
        <taxon>Burkholderiales</taxon>
        <taxon>Comamonadaceae</taxon>
        <taxon>Variovorax</taxon>
    </lineage>
</organism>
<dbReference type="InterPro" id="IPR009045">
    <property type="entry name" value="Zn_M74/Hedgehog-like"/>
</dbReference>
<keyword evidence="3" id="KW-1185">Reference proteome</keyword>
<evidence type="ECO:0000259" key="1">
    <source>
        <dbReference type="Pfam" id="PF02557"/>
    </source>
</evidence>
<name>A0ABT8SGS1_9BURK</name>
<dbReference type="SUPFAM" id="SSF55166">
    <property type="entry name" value="Hedgehog/DD-peptidase"/>
    <property type="match status" value="1"/>
</dbReference>
<dbReference type="EMBL" id="JAUKVY010000043">
    <property type="protein sequence ID" value="MDO1537559.1"/>
    <property type="molecule type" value="Genomic_DNA"/>
</dbReference>
<reference evidence="2" key="1">
    <citation type="submission" date="2023-06" db="EMBL/GenBank/DDBJ databases">
        <authorList>
            <person name="Jiang Y."/>
            <person name="Liu Q."/>
        </authorList>
    </citation>
    <scope>NUCLEOTIDE SEQUENCE</scope>
    <source>
        <strain evidence="2">CGMCC 1.12090</strain>
    </source>
</reference>
<dbReference type="InterPro" id="IPR003709">
    <property type="entry name" value="VanY-like_core_dom"/>
</dbReference>
<dbReference type="Pfam" id="PF02557">
    <property type="entry name" value="VanY"/>
    <property type="match status" value="1"/>
</dbReference>
<evidence type="ECO:0000313" key="3">
    <source>
        <dbReference type="Proteomes" id="UP001169027"/>
    </source>
</evidence>
<protein>
    <submittedName>
        <fullName evidence="2">M15 family metallopeptidase</fullName>
    </submittedName>
</protein>
<dbReference type="Proteomes" id="UP001169027">
    <property type="component" value="Unassembled WGS sequence"/>
</dbReference>
<proteinExistence type="predicted"/>
<dbReference type="Gene3D" id="3.30.1380.10">
    <property type="match status" value="1"/>
</dbReference>
<sequence length="203" mass="22160">MNINAVVRSVQAALGVSVDGNPGPETWRAIHEKIVGKPVPKSAAFAGKADERSEKTIATLHPQVAPYARMLVERAAAANIEIKILSGTRTYAEQDALFAIGRTKEMNRRPVTNAKGGESNHNFGIAFDVGVFRGKDYLGDSPLYATVGAIGMDIGLEWGGQWESFVDMPHYQLRPDWSQGMSEREMLRELRARKASGKDAYAA</sequence>
<accession>A0ABT8SGS1</accession>